<dbReference type="SUPFAM" id="SSF54427">
    <property type="entry name" value="NTF2-like"/>
    <property type="match status" value="1"/>
</dbReference>
<evidence type="ECO:0000259" key="1">
    <source>
        <dbReference type="Pfam" id="PF13577"/>
    </source>
</evidence>
<proteinExistence type="predicted"/>
<evidence type="ECO:0000313" key="2">
    <source>
        <dbReference type="EMBL" id="MBS2546883.1"/>
    </source>
</evidence>
<dbReference type="Proteomes" id="UP000730482">
    <property type="component" value="Unassembled WGS sequence"/>
</dbReference>
<accession>A0ABS5KLG5</accession>
<keyword evidence="3" id="KW-1185">Reference proteome</keyword>
<sequence length="149" mass="16385">MSGYDIQALADRAEITDLFVSLGRCLDEHDFDALKDVLTEDVVGTTPGGTREGRDALIAQARANHQDYDRLTHQFTSILVDVQGDTGTVRAYVTGSFGHAASPHPERVLVGLYRNKVVRTGAGWRISELTVEPKFRIEREKNETAAAAE</sequence>
<name>A0ABS5KLG5_9ACTN</name>
<dbReference type="RefSeq" id="WP_212008521.1">
    <property type="nucleotide sequence ID" value="NZ_JAAFYZ010000019.1"/>
</dbReference>
<dbReference type="Pfam" id="PF13577">
    <property type="entry name" value="SnoaL_4"/>
    <property type="match status" value="1"/>
</dbReference>
<dbReference type="CDD" id="cd00531">
    <property type="entry name" value="NTF2_like"/>
    <property type="match status" value="1"/>
</dbReference>
<feature type="domain" description="SnoaL-like" evidence="1">
    <location>
        <begin position="7"/>
        <end position="129"/>
    </location>
</feature>
<protein>
    <submittedName>
        <fullName evidence="2">Nuclear transport factor 2 family protein</fullName>
    </submittedName>
</protein>
<evidence type="ECO:0000313" key="3">
    <source>
        <dbReference type="Proteomes" id="UP000730482"/>
    </source>
</evidence>
<dbReference type="Gene3D" id="3.10.450.50">
    <property type="match status" value="1"/>
</dbReference>
<dbReference type="EMBL" id="JAAFYZ010000019">
    <property type="protein sequence ID" value="MBS2546883.1"/>
    <property type="molecule type" value="Genomic_DNA"/>
</dbReference>
<reference evidence="2 3" key="1">
    <citation type="submission" date="2020-02" db="EMBL/GenBank/DDBJ databases">
        <title>Acidophilic actinobacteria isolated from forest soil.</title>
        <authorList>
            <person name="Golinska P."/>
        </authorList>
    </citation>
    <scope>NUCLEOTIDE SEQUENCE [LARGE SCALE GENOMIC DNA]</scope>
    <source>
        <strain evidence="2 3">NL8</strain>
    </source>
</reference>
<gene>
    <name evidence="2" type="ORF">KGQ19_08370</name>
</gene>
<dbReference type="InterPro" id="IPR032710">
    <property type="entry name" value="NTF2-like_dom_sf"/>
</dbReference>
<organism evidence="2 3">
    <name type="scientific">Catenulispora pinistramenti</name>
    <dbReference type="NCBI Taxonomy" id="2705254"/>
    <lineage>
        <taxon>Bacteria</taxon>
        <taxon>Bacillati</taxon>
        <taxon>Actinomycetota</taxon>
        <taxon>Actinomycetes</taxon>
        <taxon>Catenulisporales</taxon>
        <taxon>Catenulisporaceae</taxon>
        <taxon>Catenulispora</taxon>
    </lineage>
</organism>
<dbReference type="InterPro" id="IPR037401">
    <property type="entry name" value="SnoaL-like"/>
</dbReference>
<comment type="caution">
    <text evidence="2">The sequence shown here is derived from an EMBL/GenBank/DDBJ whole genome shotgun (WGS) entry which is preliminary data.</text>
</comment>